<sequence>MKALVSKEAGGPETLEYCAMPDPSALDHQLLIAVKACGLNFPDLLLIQDLYQVKAPRPFIPGAEVGGVVVDVGTSAGEFRPGDRVMARCGTGGLGELIAIDASRCAKIPDSMSMEHAAAFQFAYETSYHALIDRGRIQAGDQVLVLGASGGLGIAAIQIAKAKGARVFAMTSSQEKLSFATENGADDGLIYPSDLASTDLKTLTKDVKRLLGPKGADIVFDPVGGPLAEIALRSSGEKSRYLVLGFTAGIPSIPLNLPLLKSSEILGVNWRTFSMEEPGANAANRDTLLQMYERDEIRPPVTVTYPLQDGAEALQLFSERTILGKVVVLT</sequence>
<dbReference type="InterPro" id="IPR051397">
    <property type="entry name" value="Zn-ADH-like_protein"/>
</dbReference>
<dbReference type="SMART" id="SM00829">
    <property type="entry name" value="PKS_ER"/>
    <property type="match status" value="1"/>
</dbReference>
<dbReference type="SUPFAM" id="SSF50129">
    <property type="entry name" value="GroES-like"/>
    <property type="match status" value="1"/>
</dbReference>
<feature type="domain" description="Enoyl reductase (ER)" evidence="1">
    <location>
        <begin position="10"/>
        <end position="328"/>
    </location>
</feature>
<dbReference type="InterPro" id="IPR013154">
    <property type="entry name" value="ADH-like_N"/>
</dbReference>
<dbReference type="RefSeq" id="WP_211910680.1">
    <property type="nucleotide sequence ID" value="NZ_CP036498.1"/>
</dbReference>
<proteinExistence type="predicted"/>
<dbReference type="Proteomes" id="UP000682843">
    <property type="component" value="Chromosome"/>
</dbReference>
<dbReference type="PANTHER" id="PTHR43677">
    <property type="entry name" value="SHORT-CHAIN DEHYDROGENASE/REDUCTASE"/>
    <property type="match status" value="1"/>
</dbReference>
<dbReference type="EMBL" id="CP036498">
    <property type="protein sequence ID" value="QUS41948.1"/>
    <property type="molecule type" value="Genomic_DNA"/>
</dbReference>
<evidence type="ECO:0000259" key="1">
    <source>
        <dbReference type="SMART" id="SM00829"/>
    </source>
</evidence>
<dbReference type="InterPro" id="IPR002364">
    <property type="entry name" value="Quin_OxRdtase/zeta-crystal_CS"/>
</dbReference>
<accession>A0ABX8ADW7</accession>
<name>A0ABX8ADW7_9BRAD</name>
<reference evidence="2 3" key="1">
    <citation type="submission" date="2019-02" db="EMBL/GenBank/DDBJ databases">
        <title>Emended description of the genus Rhodopseudomonas and description of Rhodopseudomonas albus sp. nov., a non-phototrophic, heavy-metal-tolerant bacterium isolated from garden soil.</title>
        <authorList>
            <person name="Bao Z."/>
            <person name="Cao W.W."/>
            <person name="Sato Y."/>
            <person name="Nishizawa T."/>
            <person name="Zhao J."/>
            <person name="Guo Y."/>
            <person name="Ohta H."/>
        </authorList>
    </citation>
    <scope>NUCLEOTIDE SEQUENCE [LARGE SCALE GENOMIC DNA]</scope>
    <source>
        <strain evidence="2 3">SK50-23</strain>
    </source>
</reference>
<dbReference type="InterPro" id="IPR011032">
    <property type="entry name" value="GroES-like_sf"/>
</dbReference>
<dbReference type="Gene3D" id="3.90.180.10">
    <property type="entry name" value="Medium-chain alcohol dehydrogenases, catalytic domain"/>
    <property type="match status" value="1"/>
</dbReference>
<dbReference type="InterPro" id="IPR036291">
    <property type="entry name" value="NAD(P)-bd_dom_sf"/>
</dbReference>
<dbReference type="PANTHER" id="PTHR43677:SF4">
    <property type="entry name" value="QUINONE OXIDOREDUCTASE-LIKE PROTEIN 2"/>
    <property type="match status" value="1"/>
</dbReference>
<dbReference type="InterPro" id="IPR020843">
    <property type="entry name" value="ER"/>
</dbReference>
<protein>
    <submittedName>
        <fullName evidence="2">NADPH:quinone oxidoreductase family protein</fullName>
    </submittedName>
</protein>
<dbReference type="Pfam" id="PF00107">
    <property type="entry name" value="ADH_zinc_N"/>
    <property type="match status" value="1"/>
</dbReference>
<dbReference type="SUPFAM" id="SSF51735">
    <property type="entry name" value="NAD(P)-binding Rossmann-fold domains"/>
    <property type="match status" value="1"/>
</dbReference>
<evidence type="ECO:0000313" key="2">
    <source>
        <dbReference type="EMBL" id="QUS41948.1"/>
    </source>
</evidence>
<keyword evidence="3" id="KW-1185">Reference proteome</keyword>
<dbReference type="CDD" id="cd08241">
    <property type="entry name" value="QOR1"/>
    <property type="match status" value="1"/>
</dbReference>
<dbReference type="Gene3D" id="3.40.50.720">
    <property type="entry name" value="NAD(P)-binding Rossmann-like Domain"/>
    <property type="match status" value="1"/>
</dbReference>
<gene>
    <name evidence="2" type="ORF">RPMA_26260</name>
</gene>
<organism evidence="2 3">
    <name type="scientific">Tardiphaga alba</name>
    <dbReference type="NCBI Taxonomy" id="340268"/>
    <lineage>
        <taxon>Bacteria</taxon>
        <taxon>Pseudomonadati</taxon>
        <taxon>Pseudomonadota</taxon>
        <taxon>Alphaproteobacteria</taxon>
        <taxon>Hyphomicrobiales</taxon>
        <taxon>Nitrobacteraceae</taxon>
        <taxon>Tardiphaga</taxon>
    </lineage>
</organism>
<dbReference type="PROSITE" id="PS01162">
    <property type="entry name" value="QOR_ZETA_CRYSTAL"/>
    <property type="match status" value="1"/>
</dbReference>
<dbReference type="Pfam" id="PF08240">
    <property type="entry name" value="ADH_N"/>
    <property type="match status" value="1"/>
</dbReference>
<evidence type="ECO:0000313" key="3">
    <source>
        <dbReference type="Proteomes" id="UP000682843"/>
    </source>
</evidence>
<dbReference type="InterPro" id="IPR013149">
    <property type="entry name" value="ADH-like_C"/>
</dbReference>